<evidence type="ECO:0000313" key="2">
    <source>
        <dbReference type="EMBL" id="CAG8778990.1"/>
    </source>
</evidence>
<protein>
    <submittedName>
        <fullName evidence="2">23044_t:CDS:1</fullName>
    </submittedName>
</protein>
<organism evidence="2 3">
    <name type="scientific">Gigaspora margarita</name>
    <dbReference type="NCBI Taxonomy" id="4874"/>
    <lineage>
        <taxon>Eukaryota</taxon>
        <taxon>Fungi</taxon>
        <taxon>Fungi incertae sedis</taxon>
        <taxon>Mucoromycota</taxon>
        <taxon>Glomeromycotina</taxon>
        <taxon>Glomeromycetes</taxon>
        <taxon>Diversisporales</taxon>
        <taxon>Gigasporaceae</taxon>
        <taxon>Gigaspora</taxon>
    </lineage>
</organism>
<name>A0ABN7VJA5_GIGMA</name>
<gene>
    <name evidence="2" type="ORF">GMARGA_LOCUS19449</name>
</gene>
<keyword evidence="3" id="KW-1185">Reference proteome</keyword>
<dbReference type="Proteomes" id="UP000789901">
    <property type="component" value="Unassembled WGS sequence"/>
</dbReference>
<dbReference type="EMBL" id="CAJVQB010016243">
    <property type="protein sequence ID" value="CAG8778990.1"/>
    <property type="molecule type" value="Genomic_DNA"/>
</dbReference>
<sequence length="70" mass="7927">MEATVCFNSRPSKSYNFGLLDPNNGNESSKVELAESSKGELTENNEEDKDFELSKSEIKLLTERNIKIKE</sequence>
<feature type="compositionally biased region" description="Basic and acidic residues" evidence="1">
    <location>
        <begin position="29"/>
        <end position="41"/>
    </location>
</feature>
<evidence type="ECO:0000256" key="1">
    <source>
        <dbReference type="SAM" id="MobiDB-lite"/>
    </source>
</evidence>
<reference evidence="2 3" key="1">
    <citation type="submission" date="2021-06" db="EMBL/GenBank/DDBJ databases">
        <authorList>
            <person name="Kallberg Y."/>
            <person name="Tangrot J."/>
            <person name="Rosling A."/>
        </authorList>
    </citation>
    <scope>NUCLEOTIDE SEQUENCE [LARGE SCALE GENOMIC DNA]</scope>
    <source>
        <strain evidence="2 3">120-4 pot B 10/14</strain>
    </source>
</reference>
<accession>A0ABN7VJA5</accession>
<proteinExistence type="predicted"/>
<comment type="caution">
    <text evidence="2">The sequence shown here is derived from an EMBL/GenBank/DDBJ whole genome shotgun (WGS) entry which is preliminary data.</text>
</comment>
<evidence type="ECO:0000313" key="3">
    <source>
        <dbReference type="Proteomes" id="UP000789901"/>
    </source>
</evidence>
<feature type="region of interest" description="Disordered" evidence="1">
    <location>
        <begin position="18"/>
        <end position="51"/>
    </location>
</feature>